<gene>
    <name evidence="1" type="ORF">S01H4_19676</name>
</gene>
<feature type="non-terminal residue" evidence="1">
    <location>
        <position position="1"/>
    </location>
</feature>
<accession>X0YPL3</accession>
<evidence type="ECO:0000313" key="1">
    <source>
        <dbReference type="EMBL" id="GAG58155.1"/>
    </source>
</evidence>
<dbReference type="AlphaFoldDB" id="X0YPL3"/>
<comment type="caution">
    <text evidence="1">The sequence shown here is derived from an EMBL/GenBank/DDBJ whole genome shotgun (WGS) entry which is preliminary data.</text>
</comment>
<organism evidence="1">
    <name type="scientific">marine sediment metagenome</name>
    <dbReference type="NCBI Taxonomy" id="412755"/>
    <lineage>
        <taxon>unclassified sequences</taxon>
        <taxon>metagenomes</taxon>
        <taxon>ecological metagenomes</taxon>
    </lineage>
</organism>
<name>X0YPL3_9ZZZZ</name>
<proteinExistence type="predicted"/>
<reference evidence="1" key="1">
    <citation type="journal article" date="2014" name="Front. Microbiol.">
        <title>High frequency of phylogenetically diverse reductive dehalogenase-homologous genes in deep subseafloor sedimentary metagenomes.</title>
        <authorList>
            <person name="Kawai M."/>
            <person name="Futagami T."/>
            <person name="Toyoda A."/>
            <person name="Takaki Y."/>
            <person name="Nishi S."/>
            <person name="Hori S."/>
            <person name="Arai W."/>
            <person name="Tsubouchi T."/>
            <person name="Morono Y."/>
            <person name="Uchiyama I."/>
            <person name="Ito T."/>
            <person name="Fujiyama A."/>
            <person name="Inagaki F."/>
            <person name="Takami H."/>
        </authorList>
    </citation>
    <scope>NUCLEOTIDE SEQUENCE</scope>
    <source>
        <strain evidence="1">Expedition CK06-06</strain>
    </source>
</reference>
<dbReference type="EMBL" id="BART01008791">
    <property type="protein sequence ID" value="GAG58155.1"/>
    <property type="molecule type" value="Genomic_DNA"/>
</dbReference>
<protein>
    <submittedName>
        <fullName evidence="1">Uncharacterized protein</fullName>
    </submittedName>
</protein>
<sequence>KNFSQGNSTNKEVVIVGVFFLKIMLRFNAKITITNRF</sequence>